<comment type="caution">
    <text evidence="2">The sequence shown here is derived from an EMBL/GenBank/DDBJ whole genome shotgun (WGS) entry which is preliminary data.</text>
</comment>
<evidence type="ECO:0000313" key="3">
    <source>
        <dbReference type="Proteomes" id="UP001499989"/>
    </source>
</evidence>
<evidence type="ECO:0000256" key="1">
    <source>
        <dbReference type="SAM" id="MobiDB-lite"/>
    </source>
</evidence>
<proteinExistence type="predicted"/>
<name>A0ABN3SPM9_9ACTN</name>
<feature type="region of interest" description="Disordered" evidence="1">
    <location>
        <begin position="1"/>
        <end position="50"/>
    </location>
</feature>
<evidence type="ECO:0000313" key="2">
    <source>
        <dbReference type="EMBL" id="GAA2681593.1"/>
    </source>
</evidence>
<organism evidence="2 3">
    <name type="scientific">Streptomyces violaceolatus</name>
    <dbReference type="NCBI Taxonomy" id="67378"/>
    <lineage>
        <taxon>Bacteria</taxon>
        <taxon>Bacillati</taxon>
        <taxon>Actinomycetota</taxon>
        <taxon>Actinomycetes</taxon>
        <taxon>Kitasatosporales</taxon>
        <taxon>Streptomycetaceae</taxon>
        <taxon>Streptomyces</taxon>
        <taxon>Streptomyces violaceoruber group</taxon>
    </lineage>
</organism>
<reference evidence="2 3" key="1">
    <citation type="journal article" date="2019" name="Int. J. Syst. Evol. Microbiol.">
        <title>The Global Catalogue of Microorganisms (GCM) 10K type strain sequencing project: providing services to taxonomists for standard genome sequencing and annotation.</title>
        <authorList>
            <consortium name="The Broad Institute Genomics Platform"/>
            <consortium name="The Broad Institute Genome Sequencing Center for Infectious Disease"/>
            <person name="Wu L."/>
            <person name="Ma J."/>
        </authorList>
    </citation>
    <scope>NUCLEOTIDE SEQUENCE [LARGE SCALE GENOMIC DNA]</scope>
    <source>
        <strain evidence="2 3">JCM 4531</strain>
    </source>
</reference>
<gene>
    <name evidence="2" type="ORF">GCM10010310_29930</name>
</gene>
<sequence length="50" mass="5334">MVRAVAVPSEPKRSGTTTNSVEAGVTHESVRSVPPTTPMERLRVRDSEGA</sequence>
<feature type="compositionally biased region" description="Basic and acidic residues" evidence="1">
    <location>
        <begin position="40"/>
        <end position="50"/>
    </location>
</feature>
<keyword evidence="3" id="KW-1185">Reference proteome</keyword>
<accession>A0ABN3SPM9</accession>
<dbReference type="EMBL" id="BAAASK010000006">
    <property type="protein sequence ID" value="GAA2681593.1"/>
    <property type="molecule type" value="Genomic_DNA"/>
</dbReference>
<protein>
    <submittedName>
        <fullName evidence="2">Uncharacterized protein</fullName>
    </submittedName>
</protein>
<dbReference type="Proteomes" id="UP001499989">
    <property type="component" value="Unassembled WGS sequence"/>
</dbReference>